<accession>A0A2I0A3M2</accession>
<proteinExistence type="predicted"/>
<evidence type="ECO:0000313" key="1">
    <source>
        <dbReference type="EMBL" id="PKA50147.1"/>
    </source>
</evidence>
<evidence type="ECO:0000313" key="2">
    <source>
        <dbReference type="Proteomes" id="UP000236161"/>
    </source>
</evidence>
<dbReference type="EMBL" id="KZ452029">
    <property type="protein sequence ID" value="PKA50147.1"/>
    <property type="molecule type" value="Genomic_DNA"/>
</dbReference>
<organism evidence="1 2">
    <name type="scientific">Apostasia shenzhenica</name>
    <dbReference type="NCBI Taxonomy" id="1088818"/>
    <lineage>
        <taxon>Eukaryota</taxon>
        <taxon>Viridiplantae</taxon>
        <taxon>Streptophyta</taxon>
        <taxon>Embryophyta</taxon>
        <taxon>Tracheophyta</taxon>
        <taxon>Spermatophyta</taxon>
        <taxon>Magnoliopsida</taxon>
        <taxon>Liliopsida</taxon>
        <taxon>Asparagales</taxon>
        <taxon>Orchidaceae</taxon>
        <taxon>Apostasioideae</taxon>
        <taxon>Apostasia</taxon>
    </lineage>
</organism>
<name>A0A2I0A3M2_9ASPA</name>
<protein>
    <submittedName>
        <fullName evidence="1">Uncharacterized protein</fullName>
    </submittedName>
</protein>
<dbReference type="AlphaFoldDB" id="A0A2I0A3M2"/>
<reference evidence="1 2" key="1">
    <citation type="journal article" date="2017" name="Nature">
        <title>The Apostasia genome and the evolution of orchids.</title>
        <authorList>
            <person name="Zhang G.Q."/>
            <person name="Liu K.W."/>
            <person name="Li Z."/>
            <person name="Lohaus R."/>
            <person name="Hsiao Y.Y."/>
            <person name="Niu S.C."/>
            <person name="Wang J.Y."/>
            <person name="Lin Y.C."/>
            <person name="Xu Q."/>
            <person name="Chen L.J."/>
            <person name="Yoshida K."/>
            <person name="Fujiwara S."/>
            <person name="Wang Z.W."/>
            <person name="Zhang Y.Q."/>
            <person name="Mitsuda N."/>
            <person name="Wang M."/>
            <person name="Liu G.H."/>
            <person name="Pecoraro L."/>
            <person name="Huang H.X."/>
            <person name="Xiao X.J."/>
            <person name="Lin M."/>
            <person name="Wu X.Y."/>
            <person name="Wu W.L."/>
            <person name="Chen Y.Y."/>
            <person name="Chang S.B."/>
            <person name="Sakamoto S."/>
            <person name="Ohme-Takagi M."/>
            <person name="Yagi M."/>
            <person name="Zeng S.J."/>
            <person name="Shen C.Y."/>
            <person name="Yeh C.M."/>
            <person name="Luo Y.B."/>
            <person name="Tsai W.C."/>
            <person name="Van de Peer Y."/>
            <person name="Liu Z.J."/>
        </authorList>
    </citation>
    <scope>NUCLEOTIDE SEQUENCE [LARGE SCALE GENOMIC DNA]</scope>
    <source>
        <strain evidence="2">cv. Shenzhen</strain>
        <tissue evidence="1">Stem</tissue>
    </source>
</reference>
<gene>
    <name evidence="1" type="ORF">AXF42_Ash020387</name>
</gene>
<dbReference type="Proteomes" id="UP000236161">
    <property type="component" value="Unassembled WGS sequence"/>
</dbReference>
<sequence length="67" mass="7482">MCRCQIRSHLPTIAKVEEDTSLFSTSISWNLKQSSTVLLYTSLEPPSIEEEEVAAVQERCGQGKAVR</sequence>
<keyword evidence="2" id="KW-1185">Reference proteome</keyword>